<dbReference type="GO" id="GO:0016197">
    <property type="term" value="P:endosomal transport"/>
    <property type="evidence" value="ECO:0007669"/>
    <property type="project" value="TreeGrafter"/>
</dbReference>
<feature type="non-terminal residue" evidence="2">
    <location>
        <position position="1"/>
    </location>
</feature>
<dbReference type="EMBL" id="BFAA01049003">
    <property type="protein sequence ID" value="GCB84009.1"/>
    <property type="molecule type" value="Genomic_DNA"/>
</dbReference>
<feature type="domain" description="WASH complex subunit 7 central" evidence="1">
    <location>
        <begin position="1"/>
        <end position="45"/>
    </location>
</feature>
<dbReference type="PANTHER" id="PTHR31409">
    <property type="entry name" value="WASH COMPLEX SUBUNIT 4"/>
    <property type="match status" value="1"/>
</dbReference>
<organism evidence="2 3">
    <name type="scientific">Scyliorhinus torazame</name>
    <name type="common">Cloudy catshark</name>
    <name type="synonym">Catulus torazame</name>
    <dbReference type="NCBI Taxonomy" id="75743"/>
    <lineage>
        <taxon>Eukaryota</taxon>
        <taxon>Metazoa</taxon>
        <taxon>Chordata</taxon>
        <taxon>Craniata</taxon>
        <taxon>Vertebrata</taxon>
        <taxon>Chondrichthyes</taxon>
        <taxon>Elasmobranchii</taxon>
        <taxon>Galeomorphii</taxon>
        <taxon>Galeoidea</taxon>
        <taxon>Carcharhiniformes</taxon>
        <taxon>Scyliorhinidae</taxon>
        <taxon>Scyliorhinus</taxon>
    </lineage>
</organism>
<protein>
    <recommendedName>
        <fullName evidence="1">WASH complex subunit 7 central domain-containing protein</fullName>
    </recommendedName>
</protein>
<keyword evidence="3" id="KW-1185">Reference proteome</keyword>
<dbReference type="AlphaFoldDB" id="A0A401QF41"/>
<dbReference type="GO" id="GO:0007032">
    <property type="term" value="P:endosome organization"/>
    <property type="evidence" value="ECO:0007669"/>
    <property type="project" value="TreeGrafter"/>
</dbReference>
<gene>
    <name evidence="2" type="ORF">scyTo_0024530</name>
</gene>
<comment type="caution">
    <text evidence="2">The sequence shown here is derived from an EMBL/GenBank/DDBJ whole genome shotgun (WGS) entry which is preliminary data.</text>
</comment>
<accession>A0A401QF41</accession>
<dbReference type="Pfam" id="PF14744">
    <property type="entry name" value="WASH-7_mid"/>
    <property type="match status" value="1"/>
</dbReference>
<dbReference type="InterPro" id="IPR027307">
    <property type="entry name" value="WASH7"/>
</dbReference>
<evidence type="ECO:0000313" key="3">
    <source>
        <dbReference type="Proteomes" id="UP000288216"/>
    </source>
</evidence>
<sequence length="53" mass="6620">VNFTYQFLRKKFYIFSQFMYDEHIKSRLIKDIRSFKETKDQNDQKVSVGFLKY</sequence>
<evidence type="ECO:0000259" key="1">
    <source>
        <dbReference type="Pfam" id="PF14744"/>
    </source>
</evidence>
<dbReference type="GO" id="GO:0005768">
    <property type="term" value="C:endosome"/>
    <property type="evidence" value="ECO:0007669"/>
    <property type="project" value="TreeGrafter"/>
</dbReference>
<dbReference type="Proteomes" id="UP000288216">
    <property type="component" value="Unassembled WGS sequence"/>
</dbReference>
<dbReference type="PANTHER" id="PTHR31409:SF0">
    <property type="entry name" value="WASH COMPLEX SUBUNIT 4"/>
    <property type="match status" value="1"/>
</dbReference>
<dbReference type="OrthoDB" id="10261210at2759"/>
<dbReference type="GO" id="GO:0071203">
    <property type="term" value="C:WASH complex"/>
    <property type="evidence" value="ECO:0007669"/>
    <property type="project" value="InterPro"/>
</dbReference>
<dbReference type="InterPro" id="IPR028282">
    <property type="entry name" value="WASH-7_central"/>
</dbReference>
<dbReference type="STRING" id="75743.A0A401QF41"/>
<proteinExistence type="predicted"/>
<name>A0A401QF41_SCYTO</name>
<evidence type="ECO:0000313" key="2">
    <source>
        <dbReference type="EMBL" id="GCB84009.1"/>
    </source>
</evidence>
<reference evidence="2 3" key="1">
    <citation type="journal article" date="2018" name="Nat. Ecol. Evol.">
        <title>Shark genomes provide insights into elasmobranch evolution and the origin of vertebrates.</title>
        <authorList>
            <person name="Hara Y"/>
            <person name="Yamaguchi K"/>
            <person name="Onimaru K"/>
            <person name="Kadota M"/>
            <person name="Koyanagi M"/>
            <person name="Keeley SD"/>
            <person name="Tatsumi K"/>
            <person name="Tanaka K"/>
            <person name="Motone F"/>
            <person name="Kageyama Y"/>
            <person name="Nozu R"/>
            <person name="Adachi N"/>
            <person name="Nishimura O"/>
            <person name="Nakagawa R"/>
            <person name="Tanegashima C"/>
            <person name="Kiyatake I"/>
            <person name="Matsumoto R"/>
            <person name="Murakumo K"/>
            <person name="Nishida K"/>
            <person name="Terakita A"/>
            <person name="Kuratani S"/>
            <person name="Sato K"/>
            <person name="Hyodo S Kuraku.S."/>
        </authorList>
    </citation>
    <scope>NUCLEOTIDE SEQUENCE [LARGE SCALE GENOMIC DNA]</scope>
</reference>